<evidence type="ECO:0000256" key="1">
    <source>
        <dbReference type="ARBA" id="ARBA00004651"/>
    </source>
</evidence>
<evidence type="ECO:0000313" key="15">
    <source>
        <dbReference type="Proteomes" id="UP001320168"/>
    </source>
</evidence>
<proteinExistence type="inferred from homology"/>
<evidence type="ECO:0000256" key="5">
    <source>
        <dbReference type="ARBA" id="ARBA00022989"/>
    </source>
</evidence>
<keyword evidence="15" id="KW-1185">Reference proteome</keyword>
<reference evidence="14 15" key="1">
    <citation type="journal article" date="2021" name="Front. Microbiol.">
        <title>Aerobic Denitrification and Heterotrophic Sulfur Oxidation in the Genus Halomonas Revealed by Six Novel Species Characterizations and Genome-Based Analysis.</title>
        <authorList>
            <person name="Wang L."/>
            <person name="Shao Z."/>
        </authorList>
    </citation>
    <scope>NUCLEOTIDE SEQUENCE [LARGE SCALE GENOMIC DNA]</scope>
    <source>
        <strain evidence="14 15">MCCC 1A11081</strain>
    </source>
</reference>
<dbReference type="InterPro" id="IPR004090">
    <property type="entry name" value="Chemotax_Me-accpt_rcpt"/>
</dbReference>
<dbReference type="InterPro" id="IPR003660">
    <property type="entry name" value="HAMP_dom"/>
</dbReference>
<dbReference type="InterPro" id="IPR029151">
    <property type="entry name" value="Sensor-like_sf"/>
</dbReference>
<gene>
    <name evidence="14" type="ORF">HOP53_16315</name>
</gene>
<dbReference type="Proteomes" id="UP001320168">
    <property type="component" value="Unassembled WGS sequence"/>
</dbReference>
<dbReference type="SUPFAM" id="SSF103190">
    <property type="entry name" value="Sensory domain-like"/>
    <property type="match status" value="1"/>
</dbReference>
<feature type="domain" description="Methyl-accepting transducer" evidence="12">
    <location>
        <begin position="396"/>
        <end position="625"/>
    </location>
</feature>
<comment type="similarity">
    <text evidence="8">Belongs to the methyl-accepting chemotaxis (MCP) protein family.</text>
</comment>
<dbReference type="EMBL" id="JABFTX010000003">
    <property type="protein sequence ID" value="MCE8004394.1"/>
    <property type="molecule type" value="Genomic_DNA"/>
</dbReference>
<dbReference type="PANTHER" id="PTHR43531">
    <property type="entry name" value="PROTEIN ICFG"/>
    <property type="match status" value="1"/>
</dbReference>
<feature type="transmembrane region" description="Helical" evidence="11">
    <location>
        <begin position="39"/>
        <end position="60"/>
    </location>
</feature>
<protein>
    <submittedName>
        <fullName evidence="14">Methyl-accepting chemotaxis protein</fullName>
    </submittedName>
</protein>
<evidence type="ECO:0000256" key="10">
    <source>
        <dbReference type="SAM" id="MobiDB-lite"/>
    </source>
</evidence>
<keyword evidence="6 11" id="KW-0472">Membrane</keyword>
<evidence type="ECO:0000256" key="8">
    <source>
        <dbReference type="ARBA" id="ARBA00029447"/>
    </source>
</evidence>
<evidence type="ECO:0000256" key="3">
    <source>
        <dbReference type="ARBA" id="ARBA00022481"/>
    </source>
</evidence>
<keyword evidence="4 11" id="KW-0812">Transmembrane</keyword>
<dbReference type="InterPro" id="IPR033479">
    <property type="entry name" value="dCache_1"/>
</dbReference>
<evidence type="ECO:0000256" key="6">
    <source>
        <dbReference type="ARBA" id="ARBA00023136"/>
    </source>
</evidence>
<dbReference type="SMART" id="SM00283">
    <property type="entry name" value="MA"/>
    <property type="match status" value="1"/>
</dbReference>
<feature type="transmembrane region" description="Helical" evidence="11">
    <location>
        <begin position="312"/>
        <end position="335"/>
    </location>
</feature>
<accession>A0ABS9A6F0</accession>
<dbReference type="Pfam" id="PF02743">
    <property type="entry name" value="dCache_1"/>
    <property type="match status" value="1"/>
</dbReference>
<evidence type="ECO:0000256" key="4">
    <source>
        <dbReference type="ARBA" id="ARBA00022692"/>
    </source>
</evidence>
<evidence type="ECO:0000256" key="11">
    <source>
        <dbReference type="SAM" id="Phobius"/>
    </source>
</evidence>
<dbReference type="Gene3D" id="3.30.450.20">
    <property type="entry name" value="PAS domain"/>
    <property type="match status" value="1"/>
</dbReference>
<dbReference type="Gene3D" id="1.10.287.950">
    <property type="entry name" value="Methyl-accepting chemotaxis protein"/>
    <property type="match status" value="1"/>
</dbReference>
<dbReference type="InterPro" id="IPR004089">
    <property type="entry name" value="MCPsignal_dom"/>
</dbReference>
<keyword evidence="3" id="KW-0488">Methylation</keyword>
<comment type="caution">
    <text evidence="14">The sequence shown here is derived from an EMBL/GenBank/DDBJ whole genome shotgun (WGS) entry which is preliminary data.</text>
</comment>
<evidence type="ECO:0000256" key="2">
    <source>
        <dbReference type="ARBA" id="ARBA00022475"/>
    </source>
</evidence>
<dbReference type="PANTHER" id="PTHR43531:SF14">
    <property type="entry name" value="METHYL-ACCEPTING CHEMOTAXIS PROTEIN I-RELATED"/>
    <property type="match status" value="1"/>
</dbReference>
<evidence type="ECO:0000259" key="12">
    <source>
        <dbReference type="PROSITE" id="PS50111"/>
    </source>
</evidence>
<organism evidence="14 15">
    <name type="scientific">Billgrantia ethanolica</name>
    <dbReference type="NCBI Taxonomy" id="2733486"/>
    <lineage>
        <taxon>Bacteria</taxon>
        <taxon>Pseudomonadati</taxon>
        <taxon>Pseudomonadota</taxon>
        <taxon>Gammaproteobacteria</taxon>
        <taxon>Oceanospirillales</taxon>
        <taxon>Halomonadaceae</taxon>
        <taxon>Billgrantia</taxon>
    </lineage>
</organism>
<evidence type="ECO:0000259" key="13">
    <source>
        <dbReference type="PROSITE" id="PS50885"/>
    </source>
</evidence>
<evidence type="ECO:0000313" key="14">
    <source>
        <dbReference type="EMBL" id="MCE8004394.1"/>
    </source>
</evidence>
<dbReference type="InterPro" id="IPR051310">
    <property type="entry name" value="MCP_chemotaxis"/>
</dbReference>
<comment type="subcellular location">
    <subcellularLocation>
        <location evidence="1">Cell membrane</location>
        <topology evidence="1">Multi-pass membrane protein</topology>
    </subcellularLocation>
</comment>
<feature type="domain" description="HAMP" evidence="13">
    <location>
        <begin position="347"/>
        <end position="391"/>
    </location>
</feature>
<dbReference type="PROSITE" id="PS50111">
    <property type="entry name" value="CHEMOTAXIS_TRANSDUC_2"/>
    <property type="match status" value="1"/>
</dbReference>
<keyword evidence="5 11" id="KW-1133">Transmembrane helix</keyword>
<dbReference type="CDD" id="cd11386">
    <property type="entry name" value="MCP_signal"/>
    <property type="match status" value="1"/>
</dbReference>
<dbReference type="SUPFAM" id="SSF58104">
    <property type="entry name" value="Methyl-accepting chemotaxis protein (MCP) signaling domain"/>
    <property type="match status" value="1"/>
</dbReference>
<feature type="compositionally biased region" description="Polar residues" evidence="10">
    <location>
        <begin position="1"/>
        <end position="12"/>
    </location>
</feature>
<feature type="region of interest" description="Disordered" evidence="10">
    <location>
        <begin position="1"/>
        <end position="28"/>
    </location>
</feature>
<keyword evidence="2" id="KW-1003">Cell membrane</keyword>
<name>A0ABS9A6F0_9GAMM</name>
<dbReference type="CDD" id="cd12914">
    <property type="entry name" value="PDC1_DGC_like"/>
    <property type="match status" value="1"/>
</dbReference>
<dbReference type="PRINTS" id="PR00260">
    <property type="entry name" value="CHEMTRNSDUCR"/>
</dbReference>
<dbReference type="RefSeq" id="WP_234271002.1">
    <property type="nucleotide sequence ID" value="NZ_JABFTX010000003.1"/>
</dbReference>
<evidence type="ECO:0000256" key="9">
    <source>
        <dbReference type="PROSITE-ProRule" id="PRU00284"/>
    </source>
</evidence>
<dbReference type="CDD" id="cd18774">
    <property type="entry name" value="PDC2_HK_sensor"/>
    <property type="match status" value="1"/>
</dbReference>
<sequence>MNSIVYSRTQGSLDADDPQDVTLSPSQPKRERLGFSRRLTLMIVSLVLISVMLVAGLVYVQYRQSFTQATVDRLQGTGEMMAGTFTQWLDARQDEIAFVAGLDSVRQVEIEPLQHLLTRLAEQNGYYDTIFFVGPDGMGVAGVSFDGSATIMSSTEAAEFQVADRAWFREAIQGRPVFSQPLVSRATGNQVSNVVAPVFAESGEVVGVVRAAVRLDVLFERMAEMSLGGSSDTYLLGADGMPVTPVAALAGESRVLDTRASLAIGAGESGVGRYADVGGTAVIGSFTYLPLLNWGLVVEVPEREALAEVSRLFWILVGITAVIVSVALLVSLGVVRSVVTTLGGDPERAAEVVRRVVQGDLTMRVPVKAGDTTSLLAHMHEMQRNLQAMMGDIKRTAESVSVASNEIAQGNEDLASRTEEQSSSLVETASSLEQMTATVRQTAESSTQARELTLELDEQARDASGVGQQAAHSMGAIKEANRRVESIVEAIDGIAFQTNLLALNASVEAARAGEHGRGFAVVATEVRQLAGRCAAEASKIRQLVDSSVASVDEGERLVRTASDQLGTIVEGVKRVSSFISEIATASTEQSSGIEQINMAVSQLDEVTQQNAALVEEATAASHSLSDQARELARLVQRFKVEEGSTDCSILT</sequence>
<dbReference type="Pfam" id="PF00015">
    <property type="entry name" value="MCPsignal"/>
    <property type="match status" value="1"/>
</dbReference>
<evidence type="ECO:0000256" key="7">
    <source>
        <dbReference type="ARBA" id="ARBA00023224"/>
    </source>
</evidence>
<dbReference type="PROSITE" id="PS50885">
    <property type="entry name" value="HAMP"/>
    <property type="match status" value="1"/>
</dbReference>
<keyword evidence="7 9" id="KW-0807">Transducer</keyword>